<gene>
    <name evidence="2" type="primary">dhmA</name>
    <name evidence="1" type="ORF">ERS007657_00825</name>
    <name evidence="2" type="ORF">ERS027646_04492</name>
</gene>
<dbReference type="EMBL" id="CGCX01000209">
    <property type="protein sequence ID" value="CFR69977.1"/>
    <property type="molecule type" value="Genomic_DNA"/>
</dbReference>
<proteinExistence type="predicted"/>
<evidence type="ECO:0000313" key="1">
    <source>
        <dbReference type="EMBL" id="CFR69977.1"/>
    </source>
</evidence>
<dbReference type="GO" id="GO:0018786">
    <property type="term" value="F:haloalkane dehalogenase activity"/>
    <property type="evidence" value="ECO:0007669"/>
    <property type="project" value="UniProtKB-EC"/>
</dbReference>
<dbReference type="SUPFAM" id="SSF53474">
    <property type="entry name" value="alpha/beta-Hydrolases"/>
    <property type="match status" value="1"/>
</dbReference>
<dbReference type="AlphaFoldDB" id="A0A655AWM7"/>
<evidence type="ECO:0000313" key="3">
    <source>
        <dbReference type="Proteomes" id="UP000046680"/>
    </source>
</evidence>
<sequence>MPTSPDDPAVPANRAAWEALGRWDKPFLAIFGYRDPILGQADGPLIKHIPGAAGQPHARIKASHFIQEDSGTELAERMLSWQQAT</sequence>
<accession>A0A655AWM7</accession>
<reference evidence="3 4" key="1">
    <citation type="submission" date="2015-03" db="EMBL/GenBank/DDBJ databases">
        <authorList>
            <consortium name="Pathogen Informatics"/>
        </authorList>
    </citation>
    <scope>NUCLEOTIDE SEQUENCE [LARGE SCALE GENOMIC DNA]</scope>
    <source>
        <strain evidence="2 4">Bir 172</strain>
        <strain evidence="1 3">C09601061</strain>
    </source>
</reference>
<keyword evidence="2" id="KW-0378">Hydrolase</keyword>
<dbReference type="InterPro" id="IPR029058">
    <property type="entry name" value="AB_hydrolase_fold"/>
</dbReference>
<dbReference type="Proteomes" id="UP000048948">
    <property type="component" value="Unassembled WGS sequence"/>
</dbReference>
<dbReference type="Proteomes" id="UP000046680">
    <property type="component" value="Unassembled WGS sequence"/>
</dbReference>
<organism evidence="2 4">
    <name type="scientific">Mycobacterium tuberculosis</name>
    <dbReference type="NCBI Taxonomy" id="1773"/>
    <lineage>
        <taxon>Bacteria</taxon>
        <taxon>Bacillati</taxon>
        <taxon>Actinomycetota</taxon>
        <taxon>Actinomycetes</taxon>
        <taxon>Mycobacteriales</taxon>
        <taxon>Mycobacteriaceae</taxon>
        <taxon>Mycobacterium</taxon>
        <taxon>Mycobacterium tuberculosis complex</taxon>
    </lineage>
</organism>
<evidence type="ECO:0000313" key="4">
    <source>
        <dbReference type="Proteomes" id="UP000048948"/>
    </source>
</evidence>
<name>A0A655AWM7_MYCTX</name>
<protein>
    <submittedName>
        <fullName evidence="2">Haloalkane dehalogenase</fullName>
        <ecNumber evidence="2">3.8.1.5</ecNumber>
    </submittedName>
</protein>
<evidence type="ECO:0000313" key="2">
    <source>
        <dbReference type="EMBL" id="CKU10869.1"/>
    </source>
</evidence>
<dbReference type="Gene3D" id="3.40.50.1820">
    <property type="entry name" value="alpha/beta hydrolase"/>
    <property type="match status" value="1"/>
</dbReference>
<dbReference type="EMBL" id="CNGE01001402">
    <property type="protein sequence ID" value="CKU10869.1"/>
    <property type="molecule type" value="Genomic_DNA"/>
</dbReference>
<dbReference type="EC" id="3.8.1.5" evidence="2"/>